<proteinExistence type="predicted"/>
<sequence>MAMHRFVRRLVGISMVALSWLAPAGASAEGEVTTTLTAHRVTREHGKESFAPADKANPGDVLEYRATYRNTGDRPVRQVAATLPIPAGTAYVAGTASPPPALASLDGRTFAPLPLKRRVRLDDGREVEREVPATEYRWLRWTIPALDPQTSRMVRVRVRVEPVEVAAAVRR</sequence>
<evidence type="ECO:0000313" key="2">
    <source>
        <dbReference type="EMBL" id="HGZ43591.1"/>
    </source>
</evidence>
<comment type="caution">
    <text evidence="2">The sequence shown here is derived from an EMBL/GenBank/DDBJ whole genome shotgun (WGS) entry which is preliminary data.</text>
</comment>
<feature type="chain" id="PRO_5032293329" evidence="1">
    <location>
        <begin position="29"/>
        <end position="171"/>
    </location>
</feature>
<reference evidence="2" key="1">
    <citation type="journal article" date="2020" name="mSystems">
        <title>Genome- and Community-Level Interaction Insights into Carbon Utilization and Element Cycling Functions of Hydrothermarchaeota in Hydrothermal Sediment.</title>
        <authorList>
            <person name="Zhou Z."/>
            <person name="Liu Y."/>
            <person name="Xu W."/>
            <person name="Pan J."/>
            <person name="Luo Z.H."/>
            <person name="Li M."/>
        </authorList>
    </citation>
    <scope>NUCLEOTIDE SEQUENCE [LARGE SCALE GENOMIC DNA]</scope>
    <source>
        <strain evidence="2">SpSt-381</strain>
    </source>
</reference>
<accession>A0A832I2I5</accession>
<feature type="signal peptide" evidence="1">
    <location>
        <begin position="1"/>
        <end position="28"/>
    </location>
</feature>
<dbReference type="InterPro" id="IPR047589">
    <property type="entry name" value="DUF11_rpt"/>
</dbReference>
<dbReference type="EMBL" id="DSQF01000018">
    <property type="protein sequence ID" value="HGZ43591.1"/>
    <property type="molecule type" value="Genomic_DNA"/>
</dbReference>
<evidence type="ECO:0000256" key="1">
    <source>
        <dbReference type="SAM" id="SignalP"/>
    </source>
</evidence>
<protein>
    <submittedName>
        <fullName evidence="2">DUF11 domain-containing protein</fullName>
    </submittedName>
</protein>
<dbReference type="AlphaFoldDB" id="A0A832I2I5"/>
<name>A0A832I2I5_UNCEI</name>
<dbReference type="NCBIfam" id="TIGR01451">
    <property type="entry name" value="B_ant_repeat"/>
    <property type="match status" value="1"/>
</dbReference>
<organism evidence="2">
    <name type="scientific">Eiseniibacteriota bacterium</name>
    <dbReference type="NCBI Taxonomy" id="2212470"/>
    <lineage>
        <taxon>Bacteria</taxon>
        <taxon>Candidatus Eiseniibacteriota</taxon>
    </lineage>
</organism>
<keyword evidence="1" id="KW-0732">Signal</keyword>
<gene>
    <name evidence="2" type="ORF">ENR23_09230</name>
</gene>